<dbReference type="Proteomes" id="UP000279307">
    <property type="component" value="Chromosome 8"/>
</dbReference>
<evidence type="ECO:0000313" key="5">
    <source>
        <dbReference type="Proteomes" id="UP000279307"/>
    </source>
</evidence>
<protein>
    <recommendedName>
        <fullName evidence="3">RPGRIP1 C-terminal domain-containing protein</fullName>
    </recommendedName>
</protein>
<gene>
    <name evidence="4" type="ORF">DMN91_008020</name>
</gene>
<evidence type="ECO:0000256" key="2">
    <source>
        <dbReference type="SAM" id="MobiDB-lite"/>
    </source>
</evidence>
<feature type="region of interest" description="Disordered" evidence="2">
    <location>
        <begin position="121"/>
        <end position="140"/>
    </location>
</feature>
<comment type="caution">
    <text evidence="4">The sequence shown here is derived from an EMBL/GenBank/DDBJ whole genome shotgun (WGS) entry which is preliminary data.</text>
</comment>
<dbReference type="SUPFAM" id="SSF49562">
    <property type="entry name" value="C2 domain (Calcium/lipid-binding domain, CaLB)"/>
    <property type="match status" value="1"/>
</dbReference>
<feature type="coiled-coil region" evidence="1">
    <location>
        <begin position="170"/>
        <end position="256"/>
    </location>
</feature>
<keyword evidence="1" id="KW-0175">Coiled coil</keyword>
<reference evidence="4 5" key="1">
    <citation type="journal article" date="2018" name="Genome Res.">
        <title>The genomic architecture and molecular evolution of ant odorant receptors.</title>
        <authorList>
            <person name="McKenzie S.K."/>
            <person name="Kronauer D.J.C."/>
        </authorList>
    </citation>
    <scope>NUCLEOTIDE SEQUENCE [LARGE SCALE GENOMIC DNA]</scope>
    <source>
        <strain evidence="4">Clonal line C1</strain>
    </source>
</reference>
<dbReference type="InterPro" id="IPR035892">
    <property type="entry name" value="C2_domain_sf"/>
</dbReference>
<evidence type="ECO:0000313" key="4">
    <source>
        <dbReference type="EMBL" id="RLU19463.1"/>
    </source>
</evidence>
<dbReference type="Gene3D" id="2.60.40.150">
    <property type="entry name" value="C2 domain"/>
    <property type="match status" value="2"/>
</dbReference>
<name>A0A3L8DH10_OOCBI</name>
<evidence type="ECO:0000256" key="1">
    <source>
        <dbReference type="SAM" id="Coils"/>
    </source>
</evidence>
<dbReference type="OrthoDB" id="2133912at2759"/>
<sequence>MADDPNRDILPVKEVSCSDTISAIDLRERHLVCKLDRYELEDKYLRLLDEANNLKKLSNCQEDKIKRLGTKLIRLASNPRSCGLALDVADDRTRMATLEFENAKLKEKIVVMRNQLLSHTMSGRSTSRSRNNLARPTSSGLITCRSENNRANAPSCQCIVAAGDNDDNDVRNYLVKIEKLEAQKKDMTCRIAELEKELAATTDSQREKVAENVEYIRVWRQMKQLNDKLTTAQEKNGALTAEINDLKTTLKQTTRNNQEIAAVLTSERSRMVEIDEQLVKAKNSQFTVREKDEQIRDLASELKIMQQHNNELIALTSKYGQVEVENIELRKKLSEHVQEQQTLKTAFNNEQANIATLQTTNEQLLAKLAELQANIDTLTVQLRSLHKQNERRDATPSKRFTEQSVAVEQCKKCCEMYDRIMQLEEKTAGKSHHSVDKSVQTTIVTTVSTREQSTMINVENEEKARLHSPLKEWKKVQEANGTSILSREKILKLLDQAQINTPLDASRITPGKEEYAGILDASQRHSCQEISSLMLRDESNPVEPSSRKGLANLENPNVTLSQILLVLFDALQEYMSLNNAGDRVLLNQQVYVDSLIDVNNNNLITTTVRGIKQNYFSTENVNNCAKDCMTGAGSYVHESVQTSDCICSNVKDCYASLKPDRRCCTVCTPRSVAVCTKDCKNLACKEVPAISMKDISSAMKDTLDTTLFPKVYDKCRKSSYRDISNDFCVKRAIKKMKTFKSPCYPKCNLTCHLRKAKDPISMQEKQKLPCKIECLSDSIKLAECPAESFPLLISDKQGLIEIHISRLQLFTSIAKIPEEEDICSLSIYISWDIWGEKTAYTPRMKCPDLAFNSSSVYRIADLFYFFKNVLSEYLIFRVNIVRQNDTSRTLARAKVSIKDILDYPQNKLHYIVPVNSVIACFFGVNFGQLSLWVRLSCNVDMVEAFKRQCGITSLRDITHALAEKKDTYDIPQKSPPRDSPTFITTIVSEDRDSKDTPVPSLDSNFQSGIVNSDDDHYYTDSNNEGFSSRFNDTNDMFAENEIIKSPDSETLTDDANEENDNNVIEDSSSMAEFKSLLVNGTSLLKEASSTIRDMNEVFSEKNWKEYKERSLLTFTRTKSLNEDGQDYHHDASTSKLEEDTIIIEIVSISLLEESSIIEDDEVHLLYVEYSFLGHRGEDMETISVQKPQIANQEMFYNFKRKFQIDEQTHPMERETLRTMLAKSVNPNIKFIIISEPLPEETEIKECEDIGYATFNIKKYALSNGRKDILLPIKDNRNEQIGVLKITVLGLDTIRKCLPNVKSYRS</sequence>
<feature type="compositionally biased region" description="Polar residues" evidence="2">
    <location>
        <begin position="1001"/>
        <end position="1010"/>
    </location>
</feature>
<dbReference type="PANTHER" id="PTHR14240">
    <property type="entry name" value="RETINITIS PIGMENTOSA GTPASE REGULATOR-INTERACTING PROTEIN"/>
    <property type="match status" value="1"/>
</dbReference>
<feature type="coiled-coil region" evidence="1">
    <location>
        <begin position="347"/>
        <end position="388"/>
    </location>
</feature>
<feature type="domain" description="RPGRIP1 C-terminal" evidence="3">
    <location>
        <begin position="1137"/>
        <end position="1297"/>
    </location>
</feature>
<dbReference type="InterPro" id="IPR041091">
    <property type="entry name" value="RPGRIP1_C"/>
</dbReference>
<feature type="region of interest" description="Disordered" evidence="2">
    <location>
        <begin position="988"/>
        <end position="1017"/>
    </location>
</feature>
<dbReference type="EMBL" id="QOIP01000008">
    <property type="protein sequence ID" value="RLU19463.1"/>
    <property type="molecule type" value="Genomic_DNA"/>
</dbReference>
<organism evidence="4 5">
    <name type="scientific">Ooceraea biroi</name>
    <name type="common">Clonal raider ant</name>
    <name type="synonym">Cerapachys biroi</name>
    <dbReference type="NCBI Taxonomy" id="2015173"/>
    <lineage>
        <taxon>Eukaryota</taxon>
        <taxon>Metazoa</taxon>
        <taxon>Ecdysozoa</taxon>
        <taxon>Arthropoda</taxon>
        <taxon>Hexapoda</taxon>
        <taxon>Insecta</taxon>
        <taxon>Pterygota</taxon>
        <taxon>Neoptera</taxon>
        <taxon>Endopterygota</taxon>
        <taxon>Hymenoptera</taxon>
        <taxon>Apocrita</taxon>
        <taxon>Aculeata</taxon>
        <taxon>Formicoidea</taxon>
        <taxon>Formicidae</taxon>
        <taxon>Dorylinae</taxon>
        <taxon>Ooceraea</taxon>
    </lineage>
</organism>
<evidence type="ECO:0000259" key="3">
    <source>
        <dbReference type="Pfam" id="PF18111"/>
    </source>
</evidence>
<accession>A0A3L8DH10</accession>
<proteinExistence type="predicted"/>
<dbReference type="InterPro" id="IPR031139">
    <property type="entry name" value="RPGRIP1_fam"/>
</dbReference>
<dbReference type="Pfam" id="PF18111">
    <property type="entry name" value="RPGR1_C"/>
    <property type="match status" value="1"/>
</dbReference>